<dbReference type="Gene3D" id="2.60.120.620">
    <property type="entry name" value="q2cbj1_9rhob like domain"/>
    <property type="match status" value="1"/>
</dbReference>
<keyword evidence="3" id="KW-0223">Dioxygenase</keyword>
<evidence type="ECO:0000256" key="3">
    <source>
        <dbReference type="ARBA" id="ARBA00022964"/>
    </source>
</evidence>
<keyword evidence="9" id="KW-1185">Reference proteome</keyword>
<accession>A0A1J7I862</accession>
<name>A0A1J7I862_9PEZI</name>
<comment type="cofactor">
    <cofactor evidence="1">
        <name>L-ascorbate</name>
        <dbReference type="ChEBI" id="CHEBI:38290"/>
    </cofactor>
</comment>
<evidence type="ECO:0000313" key="8">
    <source>
        <dbReference type="EMBL" id="OIW23613.1"/>
    </source>
</evidence>
<dbReference type="GO" id="GO:0005506">
    <property type="term" value="F:iron ion binding"/>
    <property type="evidence" value="ECO:0007669"/>
    <property type="project" value="InterPro"/>
</dbReference>
<sequence length="319" mass="36001">MFNSVLSQFKGKAANSDPPKNIIRKENNSSEPNPSGLKPGKPVKTNYASNDVPIPDDFLTTIPSDAQPLTIEQIDFSSTVLPEFAGCYAVVLDNVLSQSECETLIRLAEASVTVSERGEKDEWQPALVNIGGGFEILSPEYRNSDRIIWDEQTVADRLWERCLAAPGLKDKLEVVEQDVVVLGPSRSGRVQRWEFRRLNDRMRFLRYGRGQFFKPHCDAAYREPGKDIKTLFTLHLYLNDSKQTVGDRAELQGGATSFLSRDERRKMDVDPKAGRVLIFQHRNLYHSGDDVLSGIKYTMRTDIMYELVPVPEELSTTDA</sequence>
<dbReference type="Pfam" id="PF13640">
    <property type="entry name" value="2OG-FeII_Oxy_3"/>
    <property type="match status" value="1"/>
</dbReference>
<evidence type="ECO:0000256" key="5">
    <source>
        <dbReference type="ARBA" id="ARBA00023004"/>
    </source>
</evidence>
<dbReference type="InterPro" id="IPR044862">
    <property type="entry name" value="Pro_4_hyd_alph_FE2OG_OXY"/>
</dbReference>
<dbReference type="AlphaFoldDB" id="A0A1J7I862"/>
<dbReference type="SUPFAM" id="SSF51197">
    <property type="entry name" value="Clavaminate synthase-like"/>
    <property type="match status" value="1"/>
</dbReference>
<reference evidence="8 9" key="1">
    <citation type="submission" date="2016-10" db="EMBL/GenBank/DDBJ databases">
        <title>Draft genome sequence of Coniochaeta ligniaria NRRL30616, a lignocellulolytic fungus for bioabatement of inhibitors in plant biomass hydrolysates.</title>
        <authorList>
            <consortium name="DOE Joint Genome Institute"/>
            <person name="Jimenez D.J."/>
            <person name="Hector R.E."/>
            <person name="Riley R."/>
            <person name="Sun H."/>
            <person name="Grigoriev I.V."/>
            <person name="Van Elsas J.D."/>
            <person name="Nichols N.N."/>
        </authorList>
    </citation>
    <scope>NUCLEOTIDE SEQUENCE [LARGE SCALE GENOMIC DNA]</scope>
    <source>
        <strain evidence="8 9">NRRL 30616</strain>
    </source>
</reference>
<dbReference type="PANTHER" id="PTHR10869">
    <property type="entry name" value="PROLYL 4-HYDROXYLASE ALPHA SUBUNIT"/>
    <property type="match status" value="1"/>
</dbReference>
<feature type="domain" description="Prolyl 4-hydroxylase alpha subunit" evidence="7">
    <location>
        <begin position="87"/>
        <end position="304"/>
    </location>
</feature>
<dbReference type="EMBL" id="KV875106">
    <property type="protein sequence ID" value="OIW23613.1"/>
    <property type="molecule type" value="Genomic_DNA"/>
</dbReference>
<evidence type="ECO:0000256" key="1">
    <source>
        <dbReference type="ARBA" id="ARBA00001961"/>
    </source>
</evidence>
<proteinExistence type="predicted"/>
<evidence type="ECO:0000313" key="9">
    <source>
        <dbReference type="Proteomes" id="UP000182658"/>
    </source>
</evidence>
<dbReference type="STRING" id="1408157.A0A1J7I862"/>
<dbReference type="InterPro" id="IPR006620">
    <property type="entry name" value="Pro_4_hyd_alph"/>
</dbReference>
<dbReference type="GO" id="GO:0004656">
    <property type="term" value="F:procollagen-proline 4-dioxygenase activity"/>
    <property type="evidence" value="ECO:0007669"/>
    <property type="project" value="TreeGrafter"/>
</dbReference>
<dbReference type="SMART" id="SM00702">
    <property type="entry name" value="P4Hc"/>
    <property type="match status" value="1"/>
</dbReference>
<dbReference type="InterPro" id="IPR045054">
    <property type="entry name" value="P4HA-like"/>
</dbReference>
<keyword evidence="5" id="KW-0408">Iron</keyword>
<dbReference type="GO" id="GO:0031418">
    <property type="term" value="F:L-ascorbic acid binding"/>
    <property type="evidence" value="ECO:0007669"/>
    <property type="project" value="InterPro"/>
</dbReference>
<evidence type="ECO:0000259" key="7">
    <source>
        <dbReference type="SMART" id="SM00702"/>
    </source>
</evidence>
<keyword evidence="2" id="KW-0479">Metal-binding</keyword>
<organism evidence="8 9">
    <name type="scientific">Coniochaeta ligniaria NRRL 30616</name>
    <dbReference type="NCBI Taxonomy" id="1408157"/>
    <lineage>
        <taxon>Eukaryota</taxon>
        <taxon>Fungi</taxon>
        <taxon>Dikarya</taxon>
        <taxon>Ascomycota</taxon>
        <taxon>Pezizomycotina</taxon>
        <taxon>Sordariomycetes</taxon>
        <taxon>Sordariomycetidae</taxon>
        <taxon>Coniochaetales</taxon>
        <taxon>Coniochaetaceae</taxon>
        <taxon>Coniochaeta</taxon>
    </lineage>
</organism>
<dbReference type="Proteomes" id="UP000182658">
    <property type="component" value="Unassembled WGS sequence"/>
</dbReference>
<dbReference type="GO" id="GO:0005783">
    <property type="term" value="C:endoplasmic reticulum"/>
    <property type="evidence" value="ECO:0007669"/>
    <property type="project" value="TreeGrafter"/>
</dbReference>
<gene>
    <name evidence="8" type="ORF">CONLIGDRAFT_719229</name>
</gene>
<keyword evidence="4" id="KW-0560">Oxidoreductase</keyword>
<dbReference type="PANTHER" id="PTHR10869:SF241">
    <property type="entry name" value="FE2OG DIOXYGENASE DOMAIN-CONTAINING PROTEIN"/>
    <property type="match status" value="1"/>
</dbReference>
<evidence type="ECO:0000256" key="4">
    <source>
        <dbReference type="ARBA" id="ARBA00023002"/>
    </source>
</evidence>
<dbReference type="InParanoid" id="A0A1J7I862"/>
<protein>
    <recommendedName>
        <fullName evidence="7">Prolyl 4-hydroxylase alpha subunit domain-containing protein</fullName>
    </recommendedName>
</protein>
<dbReference type="OrthoDB" id="69177at2759"/>
<feature type="region of interest" description="Disordered" evidence="6">
    <location>
        <begin position="1"/>
        <end position="50"/>
    </location>
</feature>
<evidence type="ECO:0000256" key="6">
    <source>
        <dbReference type="SAM" id="MobiDB-lite"/>
    </source>
</evidence>
<evidence type="ECO:0000256" key="2">
    <source>
        <dbReference type="ARBA" id="ARBA00022723"/>
    </source>
</evidence>